<organism evidence="2 3">
    <name type="scientific">Capsicum baccatum</name>
    <name type="common">Peruvian pepper</name>
    <dbReference type="NCBI Taxonomy" id="33114"/>
    <lineage>
        <taxon>Eukaryota</taxon>
        <taxon>Viridiplantae</taxon>
        <taxon>Streptophyta</taxon>
        <taxon>Embryophyta</taxon>
        <taxon>Tracheophyta</taxon>
        <taxon>Spermatophyta</taxon>
        <taxon>Magnoliopsida</taxon>
        <taxon>eudicotyledons</taxon>
        <taxon>Gunneridae</taxon>
        <taxon>Pentapetalae</taxon>
        <taxon>asterids</taxon>
        <taxon>lamiids</taxon>
        <taxon>Solanales</taxon>
        <taxon>Solanaceae</taxon>
        <taxon>Solanoideae</taxon>
        <taxon>Capsiceae</taxon>
        <taxon>Capsicum</taxon>
    </lineage>
</organism>
<reference evidence="3" key="2">
    <citation type="journal article" date="2017" name="J. Anim. Genet.">
        <title>Multiple reference genome sequences of hot pepper reveal the massive evolution of plant disease resistance genes by retroduplication.</title>
        <authorList>
            <person name="Kim S."/>
            <person name="Park J."/>
            <person name="Yeom S.-I."/>
            <person name="Kim Y.-M."/>
            <person name="Seo E."/>
            <person name="Kim K.-T."/>
            <person name="Kim M.-S."/>
            <person name="Lee J.M."/>
            <person name="Cheong K."/>
            <person name="Shin H.-S."/>
            <person name="Kim S.-B."/>
            <person name="Han K."/>
            <person name="Lee J."/>
            <person name="Park M."/>
            <person name="Lee H.-A."/>
            <person name="Lee H.-Y."/>
            <person name="Lee Y."/>
            <person name="Oh S."/>
            <person name="Lee J.H."/>
            <person name="Choi E."/>
            <person name="Choi E."/>
            <person name="Lee S.E."/>
            <person name="Jeon J."/>
            <person name="Kim H."/>
            <person name="Choi G."/>
            <person name="Song H."/>
            <person name="Lee J."/>
            <person name="Lee S.-C."/>
            <person name="Kwon J.-K."/>
            <person name="Lee H.-Y."/>
            <person name="Koo N."/>
            <person name="Hong Y."/>
            <person name="Kim R.W."/>
            <person name="Kang W.-H."/>
            <person name="Huh J.H."/>
            <person name="Kang B.-C."/>
            <person name="Yang T.-J."/>
            <person name="Lee Y.-H."/>
            <person name="Bennetzen J.L."/>
            <person name="Choi D."/>
        </authorList>
    </citation>
    <scope>NUCLEOTIDE SEQUENCE [LARGE SCALE GENOMIC DNA]</scope>
    <source>
        <strain evidence="3">cv. PBC81</strain>
    </source>
</reference>
<dbReference type="Pfam" id="PF00646">
    <property type="entry name" value="F-box"/>
    <property type="match status" value="1"/>
</dbReference>
<reference evidence="2 3" key="1">
    <citation type="journal article" date="2017" name="Genome Biol.">
        <title>New reference genome sequences of hot pepper reveal the massive evolution of plant disease-resistance genes by retroduplication.</title>
        <authorList>
            <person name="Kim S."/>
            <person name="Park J."/>
            <person name="Yeom S.I."/>
            <person name="Kim Y.M."/>
            <person name="Seo E."/>
            <person name="Kim K.T."/>
            <person name="Kim M.S."/>
            <person name="Lee J.M."/>
            <person name="Cheong K."/>
            <person name="Shin H.S."/>
            <person name="Kim S.B."/>
            <person name="Han K."/>
            <person name="Lee J."/>
            <person name="Park M."/>
            <person name="Lee H.A."/>
            <person name="Lee H.Y."/>
            <person name="Lee Y."/>
            <person name="Oh S."/>
            <person name="Lee J.H."/>
            <person name="Choi E."/>
            <person name="Choi E."/>
            <person name="Lee S.E."/>
            <person name="Jeon J."/>
            <person name="Kim H."/>
            <person name="Choi G."/>
            <person name="Song H."/>
            <person name="Lee J."/>
            <person name="Lee S.C."/>
            <person name="Kwon J.K."/>
            <person name="Lee H.Y."/>
            <person name="Koo N."/>
            <person name="Hong Y."/>
            <person name="Kim R.W."/>
            <person name="Kang W.H."/>
            <person name="Huh J.H."/>
            <person name="Kang B.C."/>
            <person name="Yang T.J."/>
            <person name="Lee Y.H."/>
            <person name="Bennetzen J.L."/>
            <person name="Choi D."/>
        </authorList>
    </citation>
    <scope>NUCLEOTIDE SEQUENCE [LARGE SCALE GENOMIC DNA]</scope>
    <source>
        <strain evidence="3">cv. PBC81</strain>
    </source>
</reference>
<evidence type="ECO:0000313" key="2">
    <source>
        <dbReference type="EMBL" id="PHT57849.1"/>
    </source>
</evidence>
<protein>
    <recommendedName>
        <fullName evidence="1">F-box domain-containing protein</fullName>
    </recommendedName>
</protein>
<gene>
    <name evidence="2" type="ORF">CQW23_00212</name>
</gene>
<dbReference type="InterPro" id="IPR001810">
    <property type="entry name" value="F-box_dom"/>
</dbReference>
<comment type="caution">
    <text evidence="2">The sequence shown here is derived from an EMBL/GenBank/DDBJ whole genome shotgun (WGS) entry which is preliminary data.</text>
</comment>
<evidence type="ECO:0000313" key="3">
    <source>
        <dbReference type="Proteomes" id="UP000224567"/>
    </source>
</evidence>
<keyword evidence="3" id="KW-1185">Reference proteome</keyword>
<dbReference type="EMBL" id="MLFT02000001">
    <property type="protein sequence ID" value="PHT57849.1"/>
    <property type="molecule type" value="Genomic_DNA"/>
</dbReference>
<dbReference type="Proteomes" id="UP000224567">
    <property type="component" value="Unassembled WGS sequence"/>
</dbReference>
<name>A0A2G2XK62_CAPBA</name>
<proteinExistence type="predicted"/>
<accession>A0A2G2XK62</accession>
<dbReference type="AlphaFoldDB" id="A0A2G2XK62"/>
<feature type="domain" description="F-box" evidence="1">
    <location>
        <begin position="4"/>
        <end position="45"/>
    </location>
</feature>
<evidence type="ECO:0000259" key="1">
    <source>
        <dbReference type="Pfam" id="PF00646"/>
    </source>
</evidence>
<sequence length="84" mass="9712">MENWAELPFDLIAQIAKRVKVIEEFIVFGAVCTSWKIATTKENFNVLSPQLPLLILEDEDDDYREFYSLSKKKVSCIFLPEARG</sequence>
<dbReference type="OrthoDB" id="642536at2759"/>